<evidence type="ECO:0000256" key="1">
    <source>
        <dbReference type="ARBA" id="ARBA00022670"/>
    </source>
</evidence>
<dbReference type="Pfam" id="PF01546">
    <property type="entry name" value="Peptidase_M20"/>
    <property type="match status" value="1"/>
</dbReference>
<dbReference type="GO" id="GO:0006508">
    <property type="term" value="P:proteolysis"/>
    <property type="evidence" value="ECO:0007669"/>
    <property type="project" value="UniProtKB-KW"/>
</dbReference>
<protein>
    <submittedName>
        <fullName evidence="5">Dipeptidase</fullName>
        <ecNumber evidence="5">3.4.13.-</ecNumber>
    </submittedName>
</protein>
<dbReference type="PANTHER" id="PTHR43270">
    <property type="entry name" value="BETA-ALA-HIS DIPEPTIDASE"/>
    <property type="match status" value="1"/>
</dbReference>
<evidence type="ECO:0000259" key="4">
    <source>
        <dbReference type="Pfam" id="PF07687"/>
    </source>
</evidence>
<feature type="domain" description="Peptidase M20 dimerisation" evidence="4">
    <location>
        <begin position="194"/>
        <end position="353"/>
    </location>
</feature>
<dbReference type="RefSeq" id="WP_240255884.1">
    <property type="nucleotide sequence ID" value="NZ_JAKTTI010000016.1"/>
</dbReference>
<dbReference type="SUPFAM" id="SSF53187">
    <property type="entry name" value="Zn-dependent exopeptidases"/>
    <property type="match status" value="1"/>
</dbReference>
<evidence type="ECO:0000256" key="2">
    <source>
        <dbReference type="ARBA" id="ARBA00022723"/>
    </source>
</evidence>
<evidence type="ECO:0000313" key="5">
    <source>
        <dbReference type="EMBL" id="MCH1625942.1"/>
    </source>
</evidence>
<dbReference type="InterPro" id="IPR036264">
    <property type="entry name" value="Bact_exopeptidase_dim_dom"/>
</dbReference>
<dbReference type="NCBIfam" id="NF005914">
    <property type="entry name" value="PRK07907.1"/>
    <property type="match status" value="1"/>
</dbReference>
<keyword evidence="1" id="KW-0645">Protease</keyword>
<gene>
    <name evidence="5" type="ORF">MJG50_11435</name>
</gene>
<evidence type="ECO:0000256" key="3">
    <source>
        <dbReference type="ARBA" id="ARBA00022801"/>
    </source>
</evidence>
<dbReference type="SUPFAM" id="SSF55031">
    <property type="entry name" value="Bacterial exopeptidase dimerisation domain"/>
    <property type="match status" value="1"/>
</dbReference>
<keyword evidence="2" id="KW-0479">Metal-binding</keyword>
<keyword evidence="6" id="KW-1185">Reference proteome</keyword>
<dbReference type="Gene3D" id="3.30.70.360">
    <property type="match status" value="1"/>
</dbReference>
<dbReference type="Gene3D" id="3.40.630.10">
    <property type="entry name" value="Zn peptidases"/>
    <property type="match status" value="1"/>
</dbReference>
<proteinExistence type="predicted"/>
<organism evidence="5 6">
    <name type="scientific">Fredinandcohnia quinoae</name>
    <dbReference type="NCBI Taxonomy" id="2918902"/>
    <lineage>
        <taxon>Bacteria</taxon>
        <taxon>Bacillati</taxon>
        <taxon>Bacillota</taxon>
        <taxon>Bacilli</taxon>
        <taxon>Bacillales</taxon>
        <taxon>Bacillaceae</taxon>
        <taxon>Fredinandcohnia</taxon>
    </lineage>
</organism>
<accession>A0AAW5E7P8</accession>
<dbReference type="InterPro" id="IPR011650">
    <property type="entry name" value="Peptidase_M20_dimer"/>
</dbReference>
<dbReference type="PANTHER" id="PTHR43270:SF12">
    <property type="entry name" value="SUCCINYL-DIAMINOPIMELATE DESUCCINYLASE"/>
    <property type="match status" value="1"/>
</dbReference>
<dbReference type="GO" id="GO:0016805">
    <property type="term" value="F:dipeptidase activity"/>
    <property type="evidence" value="ECO:0007669"/>
    <property type="project" value="UniProtKB-KW"/>
</dbReference>
<dbReference type="CDD" id="cd05680">
    <property type="entry name" value="M20_dipept_like"/>
    <property type="match status" value="1"/>
</dbReference>
<comment type="caution">
    <text evidence="5">The sequence shown here is derived from an EMBL/GenBank/DDBJ whole genome shotgun (WGS) entry which is preliminary data.</text>
</comment>
<sequence>MNDNIQTYLKENRDAHLNELFELLSIPSISALPNHKEDVSHGASWVAAALKKIGMENVTIYPTKGHPVVYGDWLHAEGKPTILIYGHYDVQPVDPLHLWDSPPFEPDIRDEKLYARGASDDKGQTFMHLKALEAIFKTEGALPLNFKFCIEGEEEVGSPNLPAFVEENKELLAADVIVISDTGMLERGKPTICYGVRGLCGLQIDVKGANGDLHSGLYGGGIHNPINALVQLVNSFHNEHGEVIVEGFYEKVLSLTDEEKQAFSDLNFDEEKQRQELGVPALYGEKGYSYLERTWVRPTLDVNGIYGGFQGDGIKTVIPAEAHAKITCRLVPNQDPDEIVELLKQHIEVNKPAGVEVDITVFDKGAPYVTPFDHPAIQAASRAYEAVYRVPTSYTRGGGSLPIIATLDEVLHAPIVLMGFGLPTENFHAPNEHFHLENFDKGLETLCTYWFELEKSL</sequence>
<dbReference type="Proteomes" id="UP001431131">
    <property type="component" value="Unassembled WGS sequence"/>
</dbReference>
<evidence type="ECO:0000313" key="6">
    <source>
        <dbReference type="Proteomes" id="UP001431131"/>
    </source>
</evidence>
<dbReference type="InterPro" id="IPR002933">
    <property type="entry name" value="Peptidase_M20"/>
</dbReference>
<dbReference type="AlphaFoldDB" id="A0AAW5E7P8"/>
<keyword evidence="3 5" id="KW-0378">Hydrolase</keyword>
<dbReference type="Pfam" id="PF07687">
    <property type="entry name" value="M20_dimer"/>
    <property type="match status" value="1"/>
</dbReference>
<name>A0AAW5E7P8_9BACI</name>
<dbReference type="EC" id="3.4.13.-" evidence="5"/>
<keyword evidence="5" id="KW-0224">Dipeptidase</keyword>
<dbReference type="GO" id="GO:0046872">
    <property type="term" value="F:metal ion binding"/>
    <property type="evidence" value="ECO:0007669"/>
    <property type="project" value="UniProtKB-KW"/>
</dbReference>
<reference evidence="5" key="1">
    <citation type="submission" date="2022-02" db="EMBL/GenBank/DDBJ databases">
        <title>Fredinandcohnia quinoae sp. nov. isolated from Chenopodium quinoa seeds.</title>
        <authorList>
            <person name="Saati-Santamaria Z."/>
            <person name="Flores-Felix J.D."/>
            <person name="Igual J.M."/>
            <person name="Velazquez E."/>
            <person name="Garcia-Fraile P."/>
            <person name="Martinez-Molina E."/>
        </authorList>
    </citation>
    <scope>NUCLEOTIDE SEQUENCE</scope>
    <source>
        <strain evidence="5">SECRCQ15</strain>
    </source>
</reference>
<dbReference type="InterPro" id="IPR051458">
    <property type="entry name" value="Cyt/Met_Dipeptidase"/>
</dbReference>
<dbReference type="NCBIfam" id="NF006053">
    <property type="entry name" value="PRK08201.1"/>
    <property type="match status" value="1"/>
</dbReference>
<dbReference type="EMBL" id="JAKTTI010000016">
    <property type="protein sequence ID" value="MCH1625942.1"/>
    <property type="molecule type" value="Genomic_DNA"/>
</dbReference>
<dbReference type="NCBIfam" id="NF006579">
    <property type="entry name" value="PRK09104.1"/>
    <property type="match status" value="1"/>
</dbReference>